<protein>
    <submittedName>
        <fullName evidence="1">Uncharacterized protein</fullName>
    </submittedName>
</protein>
<evidence type="ECO:0000313" key="1">
    <source>
        <dbReference type="EMBL" id="SVC69645.1"/>
    </source>
</evidence>
<name>A0A382PAL1_9ZZZZ</name>
<organism evidence="1">
    <name type="scientific">marine metagenome</name>
    <dbReference type="NCBI Taxonomy" id="408172"/>
    <lineage>
        <taxon>unclassified sequences</taxon>
        <taxon>metagenomes</taxon>
        <taxon>ecological metagenomes</taxon>
    </lineage>
</organism>
<accession>A0A382PAL1</accession>
<feature type="non-terminal residue" evidence="1">
    <location>
        <position position="70"/>
    </location>
</feature>
<dbReference type="AlphaFoldDB" id="A0A382PAL1"/>
<feature type="non-terminal residue" evidence="1">
    <location>
        <position position="1"/>
    </location>
</feature>
<sequence>VTARRSTAVIADGTQISTLGRLNRLTPTRSRRSRTIRWVTSKSVMAPLRSGRLATTCSGVRPIMCHASSP</sequence>
<dbReference type="EMBL" id="UINC01105594">
    <property type="protein sequence ID" value="SVC69645.1"/>
    <property type="molecule type" value="Genomic_DNA"/>
</dbReference>
<gene>
    <name evidence="1" type="ORF">METZ01_LOCUS322499</name>
</gene>
<proteinExistence type="predicted"/>
<reference evidence="1" key="1">
    <citation type="submission" date="2018-05" db="EMBL/GenBank/DDBJ databases">
        <authorList>
            <person name="Lanie J.A."/>
            <person name="Ng W.-L."/>
            <person name="Kazmierczak K.M."/>
            <person name="Andrzejewski T.M."/>
            <person name="Davidsen T.M."/>
            <person name="Wayne K.J."/>
            <person name="Tettelin H."/>
            <person name="Glass J.I."/>
            <person name="Rusch D."/>
            <person name="Podicherti R."/>
            <person name="Tsui H.-C.T."/>
            <person name="Winkler M.E."/>
        </authorList>
    </citation>
    <scope>NUCLEOTIDE SEQUENCE</scope>
</reference>